<dbReference type="Proteomes" id="UP001597041">
    <property type="component" value="Unassembled WGS sequence"/>
</dbReference>
<evidence type="ECO:0000256" key="1">
    <source>
        <dbReference type="ARBA" id="ARBA00004370"/>
    </source>
</evidence>
<feature type="transmembrane region" description="Helical" evidence="5">
    <location>
        <begin position="42"/>
        <end position="60"/>
    </location>
</feature>
<dbReference type="InterPro" id="IPR006479">
    <property type="entry name" value="Holin"/>
</dbReference>
<dbReference type="Pfam" id="PF04688">
    <property type="entry name" value="Holin_SPP1"/>
    <property type="match status" value="1"/>
</dbReference>
<reference evidence="7" key="1">
    <citation type="journal article" date="2019" name="Int. J. Syst. Evol. Microbiol.">
        <title>The Global Catalogue of Microorganisms (GCM) 10K type strain sequencing project: providing services to taxonomists for standard genome sequencing and annotation.</title>
        <authorList>
            <consortium name="The Broad Institute Genomics Platform"/>
            <consortium name="The Broad Institute Genome Sequencing Center for Infectious Disease"/>
            <person name="Wu L."/>
            <person name="Ma J."/>
        </authorList>
    </citation>
    <scope>NUCLEOTIDE SEQUENCE [LARGE SCALE GENOMIC DNA]</scope>
    <source>
        <strain evidence="7">CCUG 56608</strain>
    </source>
</reference>
<keyword evidence="7" id="KW-1185">Reference proteome</keyword>
<evidence type="ECO:0000256" key="5">
    <source>
        <dbReference type="SAM" id="Phobius"/>
    </source>
</evidence>
<evidence type="ECO:0000313" key="7">
    <source>
        <dbReference type="Proteomes" id="UP001597041"/>
    </source>
</evidence>
<evidence type="ECO:0000256" key="3">
    <source>
        <dbReference type="ARBA" id="ARBA00022989"/>
    </source>
</evidence>
<name>A0ABW3NGC8_9BACI</name>
<evidence type="ECO:0000256" key="2">
    <source>
        <dbReference type="ARBA" id="ARBA00022692"/>
    </source>
</evidence>
<organism evidence="6 7">
    <name type="scientific">Oceanobacillus locisalsi</name>
    <dbReference type="NCBI Taxonomy" id="546107"/>
    <lineage>
        <taxon>Bacteria</taxon>
        <taxon>Bacillati</taxon>
        <taxon>Bacillota</taxon>
        <taxon>Bacilli</taxon>
        <taxon>Bacillales</taxon>
        <taxon>Bacillaceae</taxon>
        <taxon>Oceanobacillus</taxon>
    </lineage>
</organism>
<comment type="caution">
    <text evidence="6">The sequence shown here is derived from an EMBL/GenBank/DDBJ whole genome shotgun (WGS) entry which is preliminary data.</text>
</comment>
<keyword evidence="4 5" id="KW-0472">Membrane</keyword>
<dbReference type="RefSeq" id="WP_379592283.1">
    <property type="nucleotide sequence ID" value="NZ_JBHTKK010000013.1"/>
</dbReference>
<evidence type="ECO:0000313" key="6">
    <source>
        <dbReference type="EMBL" id="MFD1066706.1"/>
    </source>
</evidence>
<accession>A0ABW3NGC8</accession>
<keyword evidence="2 5" id="KW-0812">Transmembrane</keyword>
<evidence type="ECO:0000256" key="4">
    <source>
        <dbReference type="ARBA" id="ARBA00023136"/>
    </source>
</evidence>
<proteinExistence type="predicted"/>
<comment type="subcellular location">
    <subcellularLocation>
        <location evidence="1">Membrane</location>
    </subcellularLocation>
</comment>
<protein>
    <submittedName>
        <fullName evidence="6">Phage holin</fullName>
    </submittedName>
</protein>
<sequence>MKEKLKKIDNKWVRLIVFVIVAVNSGFMMAGYELLPFDNDQIVVGLSVVAMVVSELWNHWKNNSYTNSAKVADGMLRDDKQNKKLKFKG</sequence>
<keyword evidence="3 5" id="KW-1133">Transmembrane helix</keyword>
<feature type="transmembrane region" description="Helical" evidence="5">
    <location>
        <begin position="12"/>
        <end position="30"/>
    </location>
</feature>
<gene>
    <name evidence="6" type="ORF">ACFQ19_11780</name>
</gene>
<dbReference type="EMBL" id="JBHTKK010000013">
    <property type="protein sequence ID" value="MFD1066706.1"/>
    <property type="molecule type" value="Genomic_DNA"/>
</dbReference>